<protein>
    <submittedName>
        <fullName evidence="2">Uncharacterized protein</fullName>
    </submittedName>
</protein>
<accession>A0A7J6QKG4</accession>
<feature type="non-terminal residue" evidence="2">
    <location>
        <position position="1"/>
    </location>
</feature>
<dbReference type="EMBL" id="JABANM010029396">
    <property type="protein sequence ID" value="KAF4708066.1"/>
    <property type="molecule type" value="Genomic_DNA"/>
</dbReference>
<dbReference type="Proteomes" id="UP000574390">
    <property type="component" value="Unassembled WGS sequence"/>
</dbReference>
<evidence type="ECO:0000313" key="4">
    <source>
        <dbReference type="Proteomes" id="UP000553632"/>
    </source>
</evidence>
<gene>
    <name evidence="2" type="ORF">FOZ62_027521</name>
    <name evidence="3" type="ORF">FOZ63_029332</name>
</gene>
<evidence type="ECO:0000313" key="5">
    <source>
        <dbReference type="Proteomes" id="UP000574390"/>
    </source>
</evidence>
<comment type="caution">
    <text evidence="2">The sequence shown here is derived from an EMBL/GenBank/DDBJ whole genome shotgun (WGS) entry which is preliminary data.</text>
</comment>
<feature type="region of interest" description="Disordered" evidence="1">
    <location>
        <begin position="35"/>
        <end position="58"/>
    </location>
</feature>
<reference evidence="4 5" key="1">
    <citation type="submission" date="2020-04" db="EMBL/GenBank/DDBJ databases">
        <title>Perkinsus olseni comparative genomics.</title>
        <authorList>
            <person name="Bogema D.R."/>
        </authorList>
    </citation>
    <scope>NUCLEOTIDE SEQUENCE [LARGE SCALE GENOMIC DNA]</scope>
    <source>
        <strain evidence="2">ATCC PRA-205</strain>
        <strain evidence="3 4">ATCC PRA-207</strain>
    </source>
</reference>
<name>A0A7J6QKG4_PEROL</name>
<dbReference type="Proteomes" id="UP000553632">
    <property type="component" value="Unassembled WGS sequence"/>
</dbReference>
<evidence type="ECO:0000256" key="1">
    <source>
        <dbReference type="SAM" id="MobiDB-lite"/>
    </source>
</evidence>
<organism evidence="2 5">
    <name type="scientific">Perkinsus olseni</name>
    <name type="common">Perkinsus atlanticus</name>
    <dbReference type="NCBI Taxonomy" id="32597"/>
    <lineage>
        <taxon>Eukaryota</taxon>
        <taxon>Sar</taxon>
        <taxon>Alveolata</taxon>
        <taxon>Perkinsozoa</taxon>
        <taxon>Perkinsea</taxon>
        <taxon>Perkinsida</taxon>
        <taxon>Perkinsidae</taxon>
        <taxon>Perkinsus</taxon>
    </lineage>
</organism>
<dbReference type="EMBL" id="JABANO010025935">
    <property type="protein sequence ID" value="KAF4719409.1"/>
    <property type="molecule type" value="Genomic_DNA"/>
</dbReference>
<sequence>MHSGTFTHTNHVANRSVHYSCDVLAAEAAERAKEEEEALRRKTKSKVTWEDGPAGEGDMRRKRWITKGTIMLGRMKETGRESLDAKLGYGLREGPPVKVGVDFARRRVPKALGAKYGEKVGWMEGQLGLLDKGCGGGGEAVDVYREADVGREFEARMRGNHPAASFN</sequence>
<evidence type="ECO:0000313" key="2">
    <source>
        <dbReference type="EMBL" id="KAF4708066.1"/>
    </source>
</evidence>
<dbReference type="AlphaFoldDB" id="A0A7J6QKG4"/>
<proteinExistence type="predicted"/>
<keyword evidence="4" id="KW-1185">Reference proteome</keyword>
<evidence type="ECO:0000313" key="3">
    <source>
        <dbReference type="EMBL" id="KAF4719409.1"/>
    </source>
</evidence>